<keyword evidence="1" id="KW-0812">Transmembrane</keyword>
<keyword evidence="4" id="KW-1185">Reference proteome</keyword>
<feature type="transmembrane region" description="Helical" evidence="1">
    <location>
        <begin position="77"/>
        <end position="94"/>
    </location>
</feature>
<keyword evidence="1" id="KW-0472">Membrane</keyword>
<keyword evidence="1" id="KW-1133">Transmembrane helix</keyword>
<evidence type="ECO:0000256" key="1">
    <source>
        <dbReference type="SAM" id="Phobius"/>
    </source>
</evidence>
<dbReference type="PANTHER" id="PTHR12715:SF4">
    <property type="entry name" value="EAMA DOMAIN-CONTAINING PROTEIN"/>
    <property type="match status" value="1"/>
</dbReference>
<dbReference type="InterPro" id="IPR000620">
    <property type="entry name" value="EamA_dom"/>
</dbReference>
<feature type="transmembrane region" description="Helical" evidence="1">
    <location>
        <begin position="156"/>
        <end position="177"/>
    </location>
</feature>
<dbReference type="InterPro" id="IPR037185">
    <property type="entry name" value="EmrE-like"/>
</dbReference>
<feature type="transmembrane region" description="Helical" evidence="1">
    <location>
        <begin position="106"/>
        <end position="127"/>
    </location>
</feature>
<feature type="transmembrane region" description="Helical" evidence="1">
    <location>
        <begin position="255"/>
        <end position="271"/>
    </location>
</feature>
<dbReference type="PANTHER" id="PTHR12715">
    <property type="entry name" value="TRANSPORTER, DRUG/METABOLITE EXPORTER FAMILY"/>
    <property type="match status" value="1"/>
</dbReference>
<feature type="domain" description="EamA" evidence="2">
    <location>
        <begin position="160"/>
        <end position="293"/>
    </location>
</feature>
<accession>A0ABW5DVJ0</accession>
<evidence type="ECO:0000259" key="2">
    <source>
        <dbReference type="Pfam" id="PF00892"/>
    </source>
</evidence>
<feature type="transmembrane region" description="Helical" evidence="1">
    <location>
        <begin position="46"/>
        <end position="65"/>
    </location>
</feature>
<dbReference type="Gene3D" id="1.10.3730.20">
    <property type="match status" value="1"/>
</dbReference>
<evidence type="ECO:0000313" key="3">
    <source>
        <dbReference type="EMBL" id="MFD2265138.1"/>
    </source>
</evidence>
<reference evidence="4" key="1">
    <citation type="journal article" date="2019" name="Int. J. Syst. Evol. Microbiol.">
        <title>The Global Catalogue of Microorganisms (GCM) 10K type strain sequencing project: providing services to taxonomists for standard genome sequencing and annotation.</title>
        <authorList>
            <consortium name="The Broad Institute Genomics Platform"/>
            <consortium name="The Broad Institute Genome Sequencing Center for Infectious Disease"/>
            <person name="Wu L."/>
            <person name="Ma J."/>
        </authorList>
    </citation>
    <scope>NUCLEOTIDE SEQUENCE [LARGE SCALE GENOMIC DNA]</scope>
    <source>
        <strain evidence="4">CGMCC 1.19062</strain>
    </source>
</reference>
<proteinExistence type="predicted"/>
<feature type="domain" description="EamA" evidence="2">
    <location>
        <begin position="19"/>
        <end position="149"/>
    </location>
</feature>
<feature type="transmembrane region" description="Helical" evidence="1">
    <location>
        <begin position="189"/>
        <end position="208"/>
    </location>
</feature>
<feature type="transmembrane region" description="Helical" evidence="1">
    <location>
        <begin position="277"/>
        <end position="295"/>
    </location>
</feature>
<evidence type="ECO:0000313" key="4">
    <source>
        <dbReference type="Proteomes" id="UP001597295"/>
    </source>
</evidence>
<gene>
    <name evidence="3" type="ORF">ACFSM5_19705</name>
</gene>
<dbReference type="Proteomes" id="UP001597295">
    <property type="component" value="Unassembled WGS sequence"/>
</dbReference>
<dbReference type="SUPFAM" id="SSF103481">
    <property type="entry name" value="Multidrug resistance efflux transporter EmrE"/>
    <property type="match status" value="2"/>
</dbReference>
<dbReference type="Pfam" id="PF00892">
    <property type="entry name" value="EamA"/>
    <property type="match status" value="2"/>
</dbReference>
<protein>
    <submittedName>
        <fullName evidence="3">DMT family transporter</fullName>
    </submittedName>
</protein>
<name>A0ABW5DVJ0_9PROT</name>
<sequence length="297" mass="30338">MSAPALSINSAPSVGLGTLLAAAATILGWAASFPAIRVALTEFGPIEIGALRFLVAAIPAALFLAITRAPLPSLGEAWRFVAGGLLFIALYSALLNMGEMTVSAGAASFIVNTSPIITPVLAMFLLGERFGTKAWIGTLVSFGGVGLIALGERSGISIDSGALLILGAAFATSVTTVVQKPLFARHRPLTVSAWNMILGALFLAPFLPSGFEQASAASTSGLLSVVFLGVVPSLISYAAWAIVLSKLPASKASNVLFLVPPVATLIGFLWLGEVPTLLGAIGGAMALIGVGIVHFKR</sequence>
<dbReference type="RefSeq" id="WP_379878310.1">
    <property type="nucleotide sequence ID" value="NZ_JBHUIP010000016.1"/>
</dbReference>
<dbReference type="EMBL" id="JBHUIP010000016">
    <property type="protein sequence ID" value="MFD2265138.1"/>
    <property type="molecule type" value="Genomic_DNA"/>
</dbReference>
<feature type="transmembrane region" description="Helical" evidence="1">
    <location>
        <begin position="220"/>
        <end position="243"/>
    </location>
</feature>
<comment type="caution">
    <text evidence="3">The sequence shown here is derived from an EMBL/GenBank/DDBJ whole genome shotgun (WGS) entry which is preliminary data.</text>
</comment>
<organism evidence="3 4">
    <name type="scientific">Lacibacterium aquatile</name>
    <dbReference type="NCBI Taxonomy" id="1168082"/>
    <lineage>
        <taxon>Bacteria</taxon>
        <taxon>Pseudomonadati</taxon>
        <taxon>Pseudomonadota</taxon>
        <taxon>Alphaproteobacteria</taxon>
        <taxon>Rhodospirillales</taxon>
        <taxon>Rhodospirillaceae</taxon>
    </lineage>
</organism>
<feature type="transmembrane region" description="Helical" evidence="1">
    <location>
        <begin position="134"/>
        <end position="150"/>
    </location>
</feature>
<dbReference type="InterPro" id="IPR052756">
    <property type="entry name" value="Alkyne_AA_exporter"/>
</dbReference>